<evidence type="ECO:0000313" key="4">
    <source>
        <dbReference type="Proteomes" id="UP001549119"/>
    </source>
</evidence>
<comment type="caution">
    <text evidence="3">The sequence shown here is derived from an EMBL/GenBank/DDBJ whole genome shotgun (WGS) entry which is preliminary data.</text>
</comment>
<dbReference type="Gene3D" id="2.160.20.10">
    <property type="entry name" value="Single-stranded right-handed beta-helix, Pectin lyase-like"/>
    <property type="match status" value="1"/>
</dbReference>
<reference evidence="3 4" key="1">
    <citation type="submission" date="2024-06" db="EMBL/GenBank/DDBJ databases">
        <title>Genomics of switchgrass bacterial isolates.</title>
        <authorList>
            <person name="Shade A."/>
        </authorList>
    </citation>
    <scope>NUCLEOTIDE SEQUENCE [LARGE SCALE GENOMIC DNA]</scope>
    <source>
        <strain evidence="3 4">PvP084</strain>
    </source>
</reference>
<evidence type="ECO:0000256" key="1">
    <source>
        <dbReference type="SAM" id="MobiDB-lite"/>
    </source>
</evidence>
<keyword evidence="4" id="KW-1185">Reference proteome</keyword>
<dbReference type="RefSeq" id="WP_159392696.1">
    <property type="nucleotide sequence ID" value="NZ_JBEPNV010000001.1"/>
</dbReference>
<feature type="region of interest" description="Disordered" evidence="1">
    <location>
        <begin position="29"/>
        <end position="65"/>
    </location>
</feature>
<dbReference type="EMBL" id="JBEPNW010000002">
    <property type="protein sequence ID" value="MET3864579.1"/>
    <property type="molecule type" value="Genomic_DNA"/>
</dbReference>
<dbReference type="InterPro" id="IPR011050">
    <property type="entry name" value="Pectin_lyase_fold/virulence"/>
</dbReference>
<evidence type="ECO:0000313" key="3">
    <source>
        <dbReference type="EMBL" id="MET3864579.1"/>
    </source>
</evidence>
<name>A0ABV2NDL4_9HYPH</name>
<gene>
    <name evidence="3" type="ORF">ABIC20_001888</name>
</gene>
<evidence type="ECO:0000256" key="2">
    <source>
        <dbReference type="SAM" id="SignalP"/>
    </source>
</evidence>
<dbReference type="InterPro" id="IPR012334">
    <property type="entry name" value="Pectin_lyas_fold"/>
</dbReference>
<organism evidence="3 4">
    <name type="scientific">Methylobacterium radiotolerans</name>
    <dbReference type="NCBI Taxonomy" id="31998"/>
    <lineage>
        <taxon>Bacteria</taxon>
        <taxon>Pseudomonadati</taxon>
        <taxon>Pseudomonadota</taxon>
        <taxon>Alphaproteobacteria</taxon>
        <taxon>Hyphomicrobiales</taxon>
        <taxon>Methylobacteriaceae</taxon>
        <taxon>Methylobacterium</taxon>
    </lineage>
</organism>
<sequence length="612" mass="62701">MGYGISLTRRGLLIALCFAQGTVCAGGFDSGTTPPTPGTKQNHPVEDGNRQGETSAGRSDATLGFTPPSGVVSRADLADPINSPLVSKFRTVLATYDDFAAHGDGKAWTESADVCPALNAAFAFLNARGGGTLVLPPGAARCATSLRAPNMSRIKIIGQGAGAFSIAGTELKWAGAPGAVIVDLRSTTAQTPVTAVAVSDLTLNGNGRAKTGLFVRGLKNSRIDIMVRDTTGPGADIDVDEARGPLAKGPLTGPVWAAVTPGSGGRSGTYTGVPLANASAGAGEGARATITVKGGSVSAIDVTEGGANYVLGDVLTVEPPDIGGTRDVSITVANSGNAASSFLDTSQNEWKLRVTQQGRASLKAQGVRIGPGSPWLDTNSSQWINVLTLTQQGTGFEIGNADTNEFIFIRADREGHTGIGVDLKGGVWTSPSSARANRFGTISATGGLVARGGPRPSVRNVVAKYNTESGEAPPKWEDGAGVNITDDNGQSIGNTGFTTNLARTVYTPAVARGGAAAASVSATADYRRFGREILGIRLDIKVTGGSGYITASLPCQPFKDTVLTGFDRATGRSVQGRIGFADPKVYIYSMDGTVPANANAQPLLTGDLECKD</sequence>
<keyword evidence="2" id="KW-0732">Signal</keyword>
<feature type="signal peptide" evidence="2">
    <location>
        <begin position="1"/>
        <end position="25"/>
    </location>
</feature>
<dbReference type="SUPFAM" id="SSF51126">
    <property type="entry name" value="Pectin lyase-like"/>
    <property type="match status" value="1"/>
</dbReference>
<feature type="chain" id="PRO_5046671487" evidence="2">
    <location>
        <begin position="26"/>
        <end position="612"/>
    </location>
</feature>
<protein>
    <submittedName>
        <fullName evidence="3">Uncharacterized protein</fullName>
    </submittedName>
</protein>
<proteinExistence type="predicted"/>
<accession>A0ABV2NDL4</accession>
<dbReference type="Proteomes" id="UP001549119">
    <property type="component" value="Unassembled WGS sequence"/>
</dbReference>
<feature type="compositionally biased region" description="Polar residues" evidence="1">
    <location>
        <begin position="30"/>
        <end position="42"/>
    </location>
</feature>